<keyword evidence="10" id="KW-0067">ATP-binding</keyword>
<keyword evidence="5" id="KW-0597">Phosphoprotein</keyword>
<dbReference type="InterPro" id="IPR052023">
    <property type="entry name" value="Histidine_kinase_KdpD"/>
</dbReference>
<feature type="transmembrane region" description="Helical" evidence="15">
    <location>
        <begin position="61"/>
        <end position="88"/>
    </location>
</feature>
<keyword evidence="7 15" id="KW-0812">Transmembrane</keyword>
<evidence type="ECO:0000256" key="3">
    <source>
        <dbReference type="ARBA" id="ARBA00004236"/>
    </source>
</evidence>
<feature type="transmembrane region" description="Helical" evidence="15">
    <location>
        <begin position="30"/>
        <end position="49"/>
    </location>
</feature>
<dbReference type="AlphaFoldDB" id="A0A919PYC0"/>
<sequence>MRGRSAPGAEDNAGVDGDETGGPAPRGSRLGVAVAVLGLAVVTATLVPLRGDVSLASVSLLYLVPVVAAAAAGGVWPALLGAVGADLLVNFFFVAPYRTLSVDSPGNAIVLVVYVLVAATVAVAVDIAARQRAAATRRAVEARLLAQISAAPAAAGSLPQLLEQVRLAYRMRAVALLRGDETVDLAGDPPSGGPVLHVPAGPGFRLTVWGRHVSAEDRQTLTRLAAAAFRLSENQRLADEAARARELAEIDRLRAALLNAVGHDLRTPLAGIKAAVSSLRQPDVDWAPQDQAELLATVEESTDRLVSVLENLLSLSRLQAGVLSAVVEPVALDAVAAEALIHLPDRGRVDFDVPDDLPLGLADPGLLERVLANLLLNAVAAGPPDGRIRVSGEASGGWLRLHVVDHGPGLPAQDRERMFEPFQRLHDRGGGLGLGLAIARGFTEAMGGTLMPSDTPGGGLTMTVAVPAAIRAEE</sequence>
<evidence type="ECO:0000256" key="15">
    <source>
        <dbReference type="SAM" id="Phobius"/>
    </source>
</evidence>
<keyword evidence="12" id="KW-0902">Two-component regulatory system</keyword>
<reference evidence="17" key="1">
    <citation type="submission" date="2021-01" db="EMBL/GenBank/DDBJ databases">
        <title>Whole genome shotgun sequence of Dactylosporangium siamense NBRC 106093.</title>
        <authorList>
            <person name="Komaki H."/>
            <person name="Tamura T."/>
        </authorList>
    </citation>
    <scope>NUCLEOTIDE SEQUENCE</scope>
    <source>
        <strain evidence="17">NBRC 106093</strain>
    </source>
</reference>
<evidence type="ECO:0000259" key="16">
    <source>
        <dbReference type="PROSITE" id="PS50109"/>
    </source>
</evidence>
<feature type="domain" description="Histidine kinase" evidence="16">
    <location>
        <begin position="260"/>
        <end position="470"/>
    </location>
</feature>
<dbReference type="InterPro" id="IPR003594">
    <property type="entry name" value="HATPase_dom"/>
</dbReference>
<dbReference type="Proteomes" id="UP000660611">
    <property type="component" value="Unassembled WGS sequence"/>
</dbReference>
<organism evidence="17 18">
    <name type="scientific">Dactylosporangium siamense</name>
    <dbReference type="NCBI Taxonomy" id="685454"/>
    <lineage>
        <taxon>Bacteria</taxon>
        <taxon>Bacillati</taxon>
        <taxon>Actinomycetota</taxon>
        <taxon>Actinomycetes</taxon>
        <taxon>Micromonosporales</taxon>
        <taxon>Micromonosporaceae</taxon>
        <taxon>Dactylosporangium</taxon>
    </lineage>
</organism>
<comment type="caution">
    <text evidence="17">The sequence shown here is derived from an EMBL/GenBank/DDBJ whole genome shotgun (WGS) entry which is preliminary data.</text>
</comment>
<dbReference type="Gene3D" id="1.10.287.130">
    <property type="match status" value="1"/>
</dbReference>
<dbReference type="SUPFAM" id="SSF55874">
    <property type="entry name" value="ATPase domain of HSP90 chaperone/DNA topoisomerase II/histidine kinase"/>
    <property type="match status" value="1"/>
</dbReference>
<dbReference type="GO" id="GO:0005886">
    <property type="term" value="C:plasma membrane"/>
    <property type="evidence" value="ECO:0007669"/>
    <property type="project" value="UniProtKB-SubCell"/>
</dbReference>
<evidence type="ECO:0000256" key="13">
    <source>
        <dbReference type="ARBA" id="ARBA00023136"/>
    </source>
</evidence>
<dbReference type="SMART" id="SM00387">
    <property type="entry name" value="HATPase_c"/>
    <property type="match status" value="1"/>
</dbReference>
<dbReference type="InterPro" id="IPR005467">
    <property type="entry name" value="His_kinase_dom"/>
</dbReference>
<comment type="catalytic activity">
    <reaction evidence="1">
        <text>ATP + protein L-histidine = ADP + protein N-phospho-L-histidine.</text>
        <dbReference type="EC" id="2.7.13.3"/>
    </reaction>
</comment>
<dbReference type="PRINTS" id="PR00344">
    <property type="entry name" value="BCTRLSENSOR"/>
</dbReference>
<evidence type="ECO:0000256" key="2">
    <source>
        <dbReference type="ARBA" id="ARBA00004141"/>
    </source>
</evidence>
<proteinExistence type="predicted"/>
<evidence type="ECO:0000256" key="1">
    <source>
        <dbReference type="ARBA" id="ARBA00000085"/>
    </source>
</evidence>
<dbReference type="Pfam" id="PF13493">
    <property type="entry name" value="DUF4118"/>
    <property type="match status" value="1"/>
</dbReference>
<evidence type="ECO:0000256" key="6">
    <source>
        <dbReference type="ARBA" id="ARBA00022679"/>
    </source>
</evidence>
<dbReference type="PANTHER" id="PTHR45569">
    <property type="entry name" value="SENSOR PROTEIN KDPD"/>
    <property type="match status" value="1"/>
</dbReference>
<dbReference type="InterPro" id="IPR025201">
    <property type="entry name" value="KdpD_TM"/>
</dbReference>
<feature type="region of interest" description="Disordered" evidence="14">
    <location>
        <begin position="1"/>
        <end position="24"/>
    </location>
</feature>
<gene>
    <name evidence="17" type="ORF">Dsi01nite_106770</name>
</gene>
<dbReference type="Gene3D" id="3.30.565.10">
    <property type="entry name" value="Histidine kinase-like ATPase, C-terminal domain"/>
    <property type="match status" value="1"/>
</dbReference>
<dbReference type="SMART" id="SM00388">
    <property type="entry name" value="HisKA"/>
    <property type="match status" value="1"/>
</dbReference>
<evidence type="ECO:0000256" key="9">
    <source>
        <dbReference type="ARBA" id="ARBA00022777"/>
    </source>
</evidence>
<dbReference type="CDD" id="cd00082">
    <property type="entry name" value="HisKA"/>
    <property type="match status" value="1"/>
</dbReference>
<dbReference type="InterPro" id="IPR036890">
    <property type="entry name" value="HATPase_C_sf"/>
</dbReference>
<keyword evidence="8" id="KW-0547">Nucleotide-binding</keyword>
<dbReference type="InterPro" id="IPR038318">
    <property type="entry name" value="KdpD_sf"/>
</dbReference>
<name>A0A919PYC0_9ACTN</name>
<dbReference type="Pfam" id="PF00512">
    <property type="entry name" value="HisKA"/>
    <property type="match status" value="1"/>
</dbReference>
<keyword evidence="6" id="KW-0808">Transferase</keyword>
<dbReference type="PROSITE" id="PS50109">
    <property type="entry name" value="HIS_KIN"/>
    <property type="match status" value="1"/>
</dbReference>
<keyword evidence="11 15" id="KW-1133">Transmembrane helix</keyword>
<dbReference type="InterPro" id="IPR036097">
    <property type="entry name" value="HisK_dim/P_sf"/>
</dbReference>
<evidence type="ECO:0000256" key="7">
    <source>
        <dbReference type="ARBA" id="ARBA00022692"/>
    </source>
</evidence>
<evidence type="ECO:0000256" key="4">
    <source>
        <dbReference type="ARBA" id="ARBA00012438"/>
    </source>
</evidence>
<protein>
    <recommendedName>
        <fullName evidence="4">histidine kinase</fullName>
        <ecNumber evidence="4">2.7.13.3</ecNumber>
    </recommendedName>
</protein>
<dbReference type="GO" id="GO:0005524">
    <property type="term" value="F:ATP binding"/>
    <property type="evidence" value="ECO:0007669"/>
    <property type="project" value="UniProtKB-KW"/>
</dbReference>
<evidence type="ECO:0000313" key="17">
    <source>
        <dbReference type="EMBL" id="GIG52636.1"/>
    </source>
</evidence>
<keyword evidence="18" id="KW-1185">Reference proteome</keyword>
<dbReference type="SUPFAM" id="SSF47384">
    <property type="entry name" value="Homodimeric domain of signal transducing histidine kinase"/>
    <property type="match status" value="1"/>
</dbReference>
<keyword evidence="13 15" id="KW-0472">Membrane</keyword>
<evidence type="ECO:0000256" key="10">
    <source>
        <dbReference type="ARBA" id="ARBA00022840"/>
    </source>
</evidence>
<dbReference type="EC" id="2.7.13.3" evidence="4"/>
<dbReference type="GO" id="GO:0000155">
    <property type="term" value="F:phosphorelay sensor kinase activity"/>
    <property type="evidence" value="ECO:0007669"/>
    <property type="project" value="InterPro"/>
</dbReference>
<dbReference type="PANTHER" id="PTHR45569:SF1">
    <property type="entry name" value="SENSOR PROTEIN KDPD"/>
    <property type="match status" value="1"/>
</dbReference>
<evidence type="ECO:0000256" key="12">
    <source>
        <dbReference type="ARBA" id="ARBA00023012"/>
    </source>
</evidence>
<dbReference type="EMBL" id="BONQ01000184">
    <property type="protein sequence ID" value="GIG52636.1"/>
    <property type="molecule type" value="Genomic_DNA"/>
</dbReference>
<comment type="subcellular location">
    <subcellularLocation>
        <location evidence="3">Cell membrane</location>
    </subcellularLocation>
    <subcellularLocation>
        <location evidence="2">Membrane</location>
        <topology evidence="2">Multi-pass membrane protein</topology>
    </subcellularLocation>
</comment>
<dbReference type="InterPro" id="IPR004358">
    <property type="entry name" value="Sig_transdc_His_kin-like_C"/>
</dbReference>
<evidence type="ECO:0000256" key="14">
    <source>
        <dbReference type="SAM" id="MobiDB-lite"/>
    </source>
</evidence>
<feature type="transmembrane region" description="Helical" evidence="15">
    <location>
        <begin position="108"/>
        <end position="129"/>
    </location>
</feature>
<evidence type="ECO:0000256" key="5">
    <source>
        <dbReference type="ARBA" id="ARBA00022553"/>
    </source>
</evidence>
<evidence type="ECO:0000256" key="11">
    <source>
        <dbReference type="ARBA" id="ARBA00022989"/>
    </source>
</evidence>
<keyword evidence="9" id="KW-0418">Kinase</keyword>
<evidence type="ECO:0000256" key="8">
    <source>
        <dbReference type="ARBA" id="ARBA00022741"/>
    </source>
</evidence>
<dbReference type="InterPro" id="IPR003661">
    <property type="entry name" value="HisK_dim/P_dom"/>
</dbReference>
<evidence type="ECO:0000313" key="18">
    <source>
        <dbReference type="Proteomes" id="UP000660611"/>
    </source>
</evidence>
<dbReference type="Gene3D" id="1.20.120.620">
    <property type="entry name" value="Backbone structure of the membrane domain of e. Coli histidine kinase receptor kdpd"/>
    <property type="match status" value="1"/>
</dbReference>
<dbReference type="Pfam" id="PF02518">
    <property type="entry name" value="HATPase_c"/>
    <property type="match status" value="1"/>
</dbReference>
<accession>A0A919PYC0</accession>